<proteinExistence type="inferred from homology"/>
<comment type="caution">
    <text evidence="15">The sequence shown here is derived from an EMBL/GenBank/DDBJ whole genome shotgun (WGS) entry which is preliminary data.</text>
</comment>
<dbReference type="Pfam" id="PF05502">
    <property type="entry name" value="Dynactin_p62"/>
    <property type="match status" value="2"/>
</dbReference>
<evidence type="ECO:0000256" key="11">
    <source>
        <dbReference type="ARBA" id="ARBA00034776"/>
    </source>
</evidence>
<evidence type="ECO:0000256" key="12">
    <source>
        <dbReference type="ARBA" id="ARBA00034864"/>
    </source>
</evidence>
<keyword evidence="10" id="KW-0206">Cytoskeleton</keyword>
<keyword evidence="8" id="KW-0007">Acetylation</keyword>
<dbReference type="PANTHER" id="PTHR13034:SF2">
    <property type="entry name" value="DYNACTIN SUBUNIT 4"/>
    <property type="match status" value="1"/>
</dbReference>
<dbReference type="InterPro" id="IPR008603">
    <property type="entry name" value="DCTN4"/>
</dbReference>
<feature type="region of interest" description="Disordered" evidence="14">
    <location>
        <begin position="287"/>
        <end position="316"/>
    </location>
</feature>
<evidence type="ECO:0000256" key="9">
    <source>
        <dbReference type="ARBA" id="ARBA00023054"/>
    </source>
</evidence>
<evidence type="ECO:0000256" key="1">
    <source>
        <dbReference type="ARBA" id="ARBA00004300"/>
    </source>
</evidence>
<feature type="compositionally biased region" description="Basic and acidic residues" evidence="14">
    <location>
        <begin position="99"/>
        <end position="109"/>
    </location>
</feature>
<feature type="compositionally biased region" description="Polar residues" evidence="14">
    <location>
        <begin position="423"/>
        <end position="437"/>
    </location>
</feature>
<evidence type="ECO:0000256" key="5">
    <source>
        <dbReference type="ARBA" id="ARBA00022499"/>
    </source>
</evidence>
<protein>
    <recommendedName>
        <fullName evidence="12">Dynactin subunit 4</fullName>
    </recommendedName>
</protein>
<keyword evidence="6" id="KW-0597">Phosphoprotein</keyword>
<accession>A0ABR3JZE3</accession>
<comment type="subunit">
    <text evidence="13">Subunit of dynactin, a multiprotein complex part of a tripartite complex with dynein and a adapter, such as BICDL1, BICD2 or HOOK3. The dynactin complex is built around ACTR1A/ACTB filament and consists of an actin-related filament composed of a shoulder domain, a pointed end and a barbed end. Its length is defined by its flexible shoulder domain. The soulder is composed of 2 DCTN1 subunits, 4 DCTN2 and 2 DCTN3. The 4 DCNT2 (via N-terminus) bind the ACTR1A filament and act as molecular rulers to determine the length. The pointed end is important for binding dynein-dynactin cargo adapters. Consists of 4 subunits: ACTR10, DCNT4, DCTN5 and DCTN6. The barbed end is composed of a CAPZA1:CAPZB heterodimers, which binds ACTR1A/ACTB filament and dynactin and stabilizes dynactin. Interacts with ATP7B, but not ATP7A, in a copper-dependent manner. Interacts with ANK2; this interaction is required for localization at costameres. Interacts with N4BP2L1.</text>
</comment>
<evidence type="ECO:0000313" key="15">
    <source>
        <dbReference type="EMBL" id="KAL0960780.1"/>
    </source>
</evidence>
<evidence type="ECO:0000256" key="6">
    <source>
        <dbReference type="ARBA" id="ARBA00022553"/>
    </source>
</evidence>
<feature type="region of interest" description="Disordered" evidence="14">
    <location>
        <begin position="83"/>
        <end position="109"/>
    </location>
</feature>
<reference evidence="16" key="1">
    <citation type="submission" date="2024-06" db="EMBL/GenBank/DDBJ databases">
        <title>Multi-omics analyses provide insights into the biosynthesis of the anticancer antibiotic pleurotin in Hohenbuehelia grisea.</title>
        <authorList>
            <person name="Weaver J.A."/>
            <person name="Alberti F."/>
        </authorList>
    </citation>
    <scope>NUCLEOTIDE SEQUENCE [LARGE SCALE GENOMIC DNA]</scope>
    <source>
        <strain evidence="16">T-177</strain>
    </source>
</reference>
<evidence type="ECO:0000256" key="8">
    <source>
        <dbReference type="ARBA" id="ARBA00022990"/>
    </source>
</evidence>
<keyword evidence="9" id="KW-0175">Coiled coil</keyword>
<evidence type="ECO:0000256" key="4">
    <source>
        <dbReference type="ARBA" id="ARBA00022490"/>
    </source>
</evidence>
<organism evidence="15 16">
    <name type="scientific">Hohenbuehelia grisea</name>
    <dbReference type="NCBI Taxonomy" id="104357"/>
    <lineage>
        <taxon>Eukaryota</taxon>
        <taxon>Fungi</taxon>
        <taxon>Dikarya</taxon>
        <taxon>Basidiomycota</taxon>
        <taxon>Agaricomycotina</taxon>
        <taxon>Agaricomycetes</taxon>
        <taxon>Agaricomycetidae</taxon>
        <taxon>Agaricales</taxon>
        <taxon>Pleurotineae</taxon>
        <taxon>Pleurotaceae</taxon>
        <taxon>Hohenbuehelia</taxon>
    </lineage>
</organism>
<evidence type="ECO:0000256" key="7">
    <source>
        <dbReference type="ARBA" id="ARBA00022843"/>
    </source>
</evidence>
<keyword evidence="16" id="KW-1185">Reference proteome</keyword>
<keyword evidence="4" id="KW-0963">Cytoplasm</keyword>
<evidence type="ECO:0000313" key="16">
    <source>
        <dbReference type="Proteomes" id="UP001556367"/>
    </source>
</evidence>
<sequence length="470" mass="51102">MVGEPPFFLYCNHCRWDSAEVGITFEKPTGLAAQLQKSEDSAPESLEFDRLKEHFEPFVRATTQLSSSAAHAAANAALHRDVPAAGSKFSSHPRMSSRGKKDKDNSQNKDEMAMYQSRVATKTAANSLGSGGQLDVDMIRGLETPYDVATMEQRWLSSWAISPKIDDLKPFRIPLHAKRTKRCPTCTHILIKPEQKAQSVRYKIKLVAATYLPAITIALPHVQALASLSDKDRRALNKSTAAGVDDERMQESQGGMHAGKTYPFHLALTNPLYDPIQVKLSVQRVHVSAPTPGPAPTVTTTAESAPSQPAPEKARRPPFAVSLPTSVFNVAAFVEAWEYEDDEDMFDDETLGIGTGHGAGARSGRDREGKAKAKSVGVLERKANMTLIGGEVVIGKEALGNVKFNMLVTYTYRSDDAGPPESSGVTDTPTKTGSSKPLLQPEVKTFSFYTVVDLGPIIPKAEPKPDPFEV</sequence>
<evidence type="ECO:0000256" key="14">
    <source>
        <dbReference type="SAM" id="MobiDB-lite"/>
    </source>
</evidence>
<comment type="subcellular location">
    <subcellularLocation>
        <location evidence="1">Cytoplasm</location>
        <location evidence="1">Cytoskeleton</location>
        <location evidence="1">Microtubule organizing center</location>
        <location evidence="1">Centrosome</location>
    </subcellularLocation>
    <subcellularLocation>
        <location evidence="2">Cytoplasm</location>
        <location evidence="2">Cytoskeleton</location>
        <location evidence="2">Stress fiber</location>
    </subcellularLocation>
    <subcellularLocation>
        <location evidence="3">Cytoplasm</location>
        <location evidence="3">Myofibril</location>
    </subcellularLocation>
</comment>
<gene>
    <name evidence="15" type="ORF">HGRIS_005801</name>
</gene>
<dbReference type="EMBL" id="JASNQZ010000001">
    <property type="protein sequence ID" value="KAL0960780.1"/>
    <property type="molecule type" value="Genomic_DNA"/>
</dbReference>
<evidence type="ECO:0000256" key="2">
    <source>
        <dbReference type="ARBA" id="ARBA00004529"/>
    </source>
</evidence>
<evidence type="ECO:0000256" key="10">
    <source>
        <dbReference type="ARBA" id="ARBA00023212"/>
    </source>
</evidence>
<dbReference type="PANTHER" id="PTHR13034">
    <property type="entry name" value="DYNACTIN P62 SUBUNIT"/>
    <property type="match status" value="1"/>
</dbReference>
<evidence type="ECO:0000256" key="3">
    <source>
        <dbReference type="ARBA" id="ARBA00004657"/>
    </source>
</evidence>
<comment type="similarity">
    <text evidence="11">Belongs to the dynactin subunit 4 family.</text>
</comment>
<keyword evidence="5" id="KW-1017">Isopeptide bond</keyword>
<evidence type="ECO:0000256" key="13">
    <source>
        <dbReference type="ARBA" id="ARBA00093507"/>
    </source>
</evidence>
<name>A0ABR3JZE3_9AGAR</name>
<dbReference type="Proteomes" id="UP001556367">
    <property type="component" value="Unassembled WGS sequence"/>
</dbReference>
<feature type="region of interest" description="Disordered" evidence="14">
    <location>
        <begin position="415"/>
        <end position="438"/>
    </location>
</feature>
<keyword evidence="7" id="KW-0832">Ubl conjugation</keyword>